<evidence type="ECO:0000256" key="4">
    <source>
        <dbReference type="ARBA" id="ARBA00022692"/>
    </source>
</evidence>
<evidence type="ECO:0000313" key="8">
    <source>
        <dbReference type="EMBL" id="PTE21768.1"/>
    </source>
</evidence>
<evidence type="ECO:0000256" key="6">
    <source>
        <dbReference type="ARBA" id="ARBA00023136"/>
    </source>
</evidence>
<dbReference type="GO" id="GO:0008324">
    <property type="term" value="F:monoatomic cation transmembrane transporter activity"/>
    <property type="evidence" value="ECO:0007669"/>
    <property type="project" value="InterPro"/>
</dbReference>
<organism evidence="8 9">
    <name type="scientific">Cereibacter changlensis JA139</name>
    <dbReference type="NCBI Taxonomy" id="1188249"/>
    <lineage>
        <taxon>Bacteria</taxon>
        <taxon>Pseudomonadati</taxon>
        <taxon>Pseudomonadota</taxon>
        <taxon>Alphaproteobacteria</taxon>
        <taxon>Rhodobacterales</taxon>
        <taxon>Paracoccaceae</taxon>
        <taxon>Cereibacter</taxon>
    </lineage>
</organism>
<keyword evidence="5 7" id="KW-1133">Transmembrane helix</keyword>
<reference evidence="8 9" key="1">
    <citation type="submission" date="2018-03" db="EMBL/GenBank/DDBJ databases">
        <title>Cereibacter changlensis.</title>
        <authorList>
            <person name="Meyer T.E."/>
            <person name="Miller S."/>
            <person name="Lodha T."/>
            <person name="Gandham S."/>
            <person name="Chintalapati S."/>
            <person name="Chintalapati V.R."/>
        </authorList>
    </citation>
    <scope>NUCLEOTIDE SEQUENCE [LARGE SCALE GENOMIC DNA]</scope>
    <source>
        <strain evidence="8 9">JA139</strain>
    </source>
</reference>
<accession>A0A2T4JV18</accession>
<gene>
    <name evidence="8" type="ORF">C5F48_10515</name>
</gene>
<dbReference type="Proteomes" id="UP000241010">
    <property type="component" value="Unassembled WGS sequence"/>
</dbReference>
<dbReference type="NCBIfam" id="NF006518">
    <property type="entry name" value="PRK08965.1-2"/>
    <property type="match status" value="1"/>
</dbReference>
<keyword evidence="4 7" id="KW-0812">Transmembrane</keyword>
<proteinExistence type="inferred from homology"/>
<keyword evidence="9" id="KW-1185">Reference proteome</keyword>
<feature type="transmembrane region" description="Helical" evidence="7">
    <location>
        <begin position="58"/>
        <end position="84"/>
    </location>
</feature>
<comment type="subcellular location">
    <subcellularLocation>
        <location evidence="1">Cell membrane</location>
        <topology evidence="1">Multi-pass membrane protein</topology>
    </subcellularLocation>
</comment>
<dbReference type="InterPro" id="IPR002758">
    <property type="entry name" value="Cation_antiport_E"/>
</dbReference>
<dbReference type="PANTHER" id="PTHR34584">
    <property type="entry name" value="NA(+)/H(+) ANTIPORTER SUBUNIT E1"/>
    <property type="match status" value="1"/>
</dbReference>
<keyword evidence="6 7" id="KW-0472">Membrane</keyword>
<comment type="similarity">
    <text evidence="2">Belongs to the CPA3 antiporters (TC 2.A.63) subunit E family.</text>
</comment>
<dbReference type="AlphaFoldDB" id="A0A2T4JV18"/>
<evidence type="ECO:0000256" key="1">
    <source>
        <dbReference type="ARBA" id="ARBA00004651"/>
    </source>
</evidence>
<evidence type="ECO:0000256" key="2">
    <source>
        <dbReference type="ARBA" id="ARBA00006228"/>
    </source>
</evidence>
<sequence length="163" mass="18201">MMRRLYPHPYLSLTLFAVWLLLVNGYALGSLVFAAILATIIPLLTSAYWPNRMEVRNLPAIIGYILLVIWDIIVANVVVAKIVLFKPNSQLQPAWVTIPIDLRSPEAITLLAGTITLTPGTVTSDISACGRSLLVHCLHAPDPDAVRDEIKTRYEARLKRIFR</sequence>
<comment type="caution">
    <text evidence="8">The sequence shown here is derived from an EMBL/GenBank/DDBJ whole genome shotgun (WGS) entry which is preliminary data.</text>
</comment>
<name>A0A2T4JV18_9RHOB</name>
<dbReference type="GO" id="GO:0005886">
    <property type="term" value="C:plasma membrane"/>
    <property type="evidence" value="ECO:0007669"/>
    <property type="project" value="UniProtKB-SubCell"/>
</dbReference>
<keyword evidence="3" id="KW-1003">Cell membrane</keyword>
<evidence type="ECO:0000256" key="7">
    <source>
        <dbReference type="SAM" id="Phobius"/>
    </source>
</evidence>
<protein>
    <submittedName>
        <fullName evidence="8">Na+/H+ antiporter subunit E</fullName>
    </submittedName>
</protein>
<dbReference type="Pfam" id="PF01899">
    <property type="entry name" value="MNHE"/>
    <property type="match status" value="1"/>
</dbReference>
<evidence type="ECO:0000256" key="3">
    <source>
        <dbReference type="ARBA" id="ARBA00022475"/>
    </source>
</evidence>
<dbReference type="EMBL" id="PZKG01000039">
    <property type="protein sequence ID" value="PTE21768.1"/>
    <property type="molecule type" value="Genomic_DNA"/>
</dbReference>
<dbReference type="RefSeq" id="WP_107663864.1">
    <property type="nucleotide sequence ID" value="NZ_PZKG01000039.1"/>
</dbReference>
<evidence type="ECO:0000256" key="5">
    <source>
        <dbReference type="ARBA" id="ARBA00022989"/>
    </source>
</evidence>
<dbReference type="OrthoDB" id="9807187at2"/>
<dbReference type="PIRSF" id="PIRSF019239">
    <property type="entry name" value="MrpE"/>
    <property type="match status" value="1"/>
</dbReference>
<evidence type="ECO:0000313" key="9">
    <source>
        <dbReference type="Proteomes" id="UP000241010"/>
    </source>
</evidence>
<dbReference type="PANTHER" id="PTHR34584:SF1">
    <property type="entry name" value="NA(+)_H(+) ANTIPORTER SUBUNIT E1"/>
    <property type="match status" value="1"/>
</dbReference>